<evidence type="ECO:0000256" key="1">
    <source>
        <dbReference type="SAM" id="Phobius"/>
    </source>
</evidence>
<protein>
    <recommendedName>
        <fullName evidence="2">Putative beta-lactamase-inhibitor-like PepSY-like domain-containing protein</fullName>
    </recommendedName>
</protein>
<feature type="domain" description="Putative beta-lactamase-inhibitor-like PepSY-like" evidence="2">
    <location>
        <begin position="62"/>
        <end position="145"/>
    </location>
</feature>
<organism evidence="3 4">
    <name type="scientific">Brachyspira murdochii</name>
    <dbReference type="NCBI Taxonomy" id="84378"/>
    <lineage>
        <taxon>Bacteria</taxon>
        <taxon>Pseudomonadati</taxon>
        <taxon>Spirochaetota</taxon>
        <taxon>Spirochaetia</taxon>
        <taxon>Brachyspirales</taxon>
        <taxon>Brachyspiraceae</taxon>
        <taxon>Brachyspira</taxon>
    </lineage>
</organism>
<sequence>MQRNVFYVYLIFIYIVSSSFIFYDDERNINFVPYTSLPINIQEFVNKYFNDYKVYKASVSSKYTVIFEGGSSINFNRKGQWISVIGNRQTISISTAEKFIDYKIINIIKSKYKTINNIYKRRKGIEFKADDKEYIYIDYEGNIIKIKKTKNLKEN</sequence>
<dbReference type="Gene3D" id="3.40.1420.30">
    <property type="match status" value="1"/>
</dbReference>
<feature type="transmembrane region" description="Helical" evidence="1">
    <location>
        <begin position="6"/>
        <end position="23"/>
    </location>
</feature>
<keyword evidence="1" id="KW-0472">Membrane</keyword>
<dbReference type="Proteomes" id="UP000238924">
    <property type="component" value="Unassembled WGS sequence"/>
</dbReference>
<keyword evidence="1" id="KW-1133">Transmembrane helix</keyword>
<dbReference type="EMBL" id="JJMJ01000275">
    <property type="protein sequence ID" value="PPS20697.1"/>
    <property type="molecule type" value="Genomic_DNA"/>
</dbReference>
<evidence type="ECO:0000313" key="3">
    <source>
        <dbReference type="EMBL" id="PPS20697.1"/>
    </source>
</evidence>
<evidence type="ECO:0000313" key="4">
    <source>
        <dbReference type="Proteomes" id="UP000238924"/>
    </source>
</evidence>
<reference evidence="3 4" key="1">
    <citation type="submission" date="2014-04" db="EMBL/GenBank/DDBJ databases">
        <title>Whole genome sequence of 'Brachyspira hampsonii' D13-03603F2.</title>
        <authorList>
            <person name="Patterson A.H."/>
            <person name="Chaban B."/>
            <person name="Fernando C."/>
            <person name="Harding J.C."/>
            <person name="Hill J.E."/>
        </authorList>
    </citation>
    <scope>NUCLEOTIDE SEQUENCE [LARGE SCALE GENOMIC DNA]</scope>
    <source>
        <strain evidence="3 4">D13-03603F2</strain>
    </source>
</reference>
<evidence type="ECO:0000259" key="2">
    <source>
        <dbReference type="Pfam" id="PF11396"/>
    </source>
</evidence>
<dbReference type="SUPFAM" id="SSF160574">
    <property type="entry name" value="BT0923-like"/>
    <property type="match status" value="1"/>
</dbReference>
<keyword evidence="1" id="KW-0812">Transmembrane</keyword>
<dbReference type="Pfam" id="PF11396">
    <property type="entry name" value="PepSY_like"/>
    <property type="match status" value="1"/>
</dbReference>
<dbReference type="InterPro" id="IPR021533">
    <property type="entry name" value="PepSY-like"/>
</dbReference>
<dbReference type="RefSeq" id="WP_104619315.1">
    <property type="nucleotide sequence ID" value="NZ_JJMJ01000275.1"/>
</dbReference>
<gene>
    <name evidence="3" type="ORF">DJ52_15325</name>
</gene>
<accession>A0ABX5B218</accession>
<keyword evidence="4" id="KW-1185">Reference proteome</keyword>
<comment type="caution">
    <text evidence="3">The sequence shown here is derived from an EMBL/GenBank/DDBJ whole genome shotgun (WGS) entry which is preliminary data.</text>
</comment>
<proteinExistence type="predicted"/>
<name>A0ABX5B218_9SPIR</name>